<sequence length="180" mass="19514">MTGGRLWSARRVPSALTACAVLALAGTFLYDITAVRAGHPAMSWRTALARQLATRPLHDPWVLTGATLAALLGLWLVILALTPGLRSLLPMRPVAPPVRAALARTAAALLVRDRVLEVSGVRSARVTVSRRAIRVRADSHFRELDDVRQDVDAALRETVRGLGLARRPAVSVTVRRAARR</sequence>
<evidence type="ECO:0000313" key="4">
    <source>
        <dbReference type="Proteomes" id="UP001216579"/>
    </source>
</evidence>
<feature type="transmembrane region" description="Helical" evidence="1">
    <location>
        <begin position="61"/>
        <end position="82"/>
    </location>
</feature>
<protein>
    <submittedName>
        <fullName evidence="3">DUF6286 domain-containing protein</fullName>
    </submittedName>
</protein>
<name>A0ABT5ZUS0_9ACTN</name>
<reference evidence="3 4" key="1">
    <citation type="submission" date="2023-03" db="EMBL/GenBank/DDBJ databases">
        <title>Draft genome sequence of Streptomyces sp. RB6PN23 isolated from peat swamp forest in Thailand.</title>
        <authorList>
            <person name="Klaysubun C."/>
            <person name="Duangmal K."/>
        </authorList>
    </citation>
    <scope>NUCLEOTIDE SEQUENCE [LARGE SCALE GENOMIC DNA]</scope>
    <source>
        <strain evidence="3 4">RB6PN23</strain>
    </source>
</reference>
<comment type="caution">
    <text evidence="3">The sequence shown here is derived from an EMBL/GenBank/DDBJ whole genome shotgun (WGS) entry which is preliminary data.</text>
</comment>
<accession>A0ABT5ZUS0</accession>
<keyword evidence="1" id="KW-1133">Transmembrane helix</keyword>
<dbReference type="InterPro" id="IPR046253">
    <property type="entry name" value="DUF6286"/>
</dbReference>
<organism evidence="3 4">
    <name type="scientific">Streptomyces silvisoli</name>
    <dbReference type="NCBI Taxonomy" id="3034235"/>
    <lineage>
        <taxon>Bacteria</taxon>
        <taxon>Bacillati</taxon>
        <taxon>Actinomycetota</taxon>
        <taxon>Actinomycetes</taxon>
        <taxon>Kitasatosporales</taxon>
        <taxon>Streptomycetaceae</taxon>
        <taxon>Streptomyces</taxon>
    </lineage>
</organism>
<keyword evidence="1" id="KW-0472">Membrane</keyword>
<evidence type="ECO:0000256" key="1">
    <source>
        <dbReference type="SAM" id="Phobius"/>
    </source>
</evidence>
<feature type="domain" description="DUF6286" evidence="2">
    <location>
        <begin position="71"/>
        <end position="175"/>
    </location>
</feature>
<gene>
    <name evidence="3" type="ORF">P3G67_31010</name>
</gene>
<proteinExistence type="predicted"/>
<dbReference type="EMBL" id="JARJBC010000027">
    <property type="protein sequence ID" value="MDF3293568.1"/>
    <property type="molecule type" value="Genomic_DNA"/>
</dbReference>
<dbReference type="Proteomes" id="UP001216579">
    <property type="component" value="Unassembled WGS sequence"/>
</dbReference>
<evidence type="ECO:0000259" key="2">
    <source>
        <dbReference type="Pfam" id="PF19803"/>
    </source>
</evidence>
<keyword evidence="1" id="KW-0812">Transmembrane</keyword>
<dbReference type="Pfam" id="PF19803">
    <property type="entry name" value="DUF6286"/>
    <property type="match status" value="1"/>
</dbReference>
<evidence type="ECO:0000313" key="3">
    <source>
        <dbReference type="EMBL" id="MDF3293568.1"/>
    </source>
</evidence>
<keyword evidence="4" id="KW-1185">Reference proteome</keyword>